<keyword evidence="4" id="KW-1185">Reference proteome</keyword>
<comment type="caution">
    <text evidence="3">The sequence shown here is derived from an EMBL/GenBank/DDBJ whole genome shotgun (WGS) entry which is preliminary data.</text>
</comment>
<dbReference type="Proteomes" id="UP000575083">
    <property type="component" value="Unassembled WGS sequence"/>
</dbReference>
<accession>A0A7X0P9I3</accession>
<evidence type="ECO:0000256" key="1">
    <source>
        <dbReference type="ARBA" id="ARBA00007689"/>
    </source>
</evidence>
<evidence type="ECO:0000313" key="4">
    <source>
        <dbReference type="Proteomes" id="UP000575083"/>
    </source>
</evidence>
<dbReference type="PANTHER" id="PTHR35174:SF3">
    <property type="entry name" value="BLL7171 PROTEIN"/>
    <property type="match status" value="1"/>
</dbReference>
<dbReference type="PANTHER" id="PTHR35174">
    <property type="entry name" value="BLL7171 PROTEIN-RELATED"/>
    <property type="match status" value="1"/>
</dbReference>
<evidence type="ECO:0000313" key="3">
    <source>
        <dbReference type="EMBL" id="MBB6557802.1"/>
    </source>
</evidence>
<reference evidence="3 4" key="1">
    <citation type="submission" date="2020-08" db="EMBL/GenBank/DDBJ databases">
        <title>Functional genomics of gut bacteria from endangered species of beetles.</title>
        <authorList>
            <person name="Carlos-Shanley C."/>
        </authorList>
    </citation>
    <scope>NUCLEOTIDE SEQUENCE [LARGE SCALE GENOMIC DNA]</scope>
    <source>
        <strain evidence="3 4">S00198</strain>
    </source>
</reference>
<dbReference type="InterPro" id="IPR011008">
    <property type="entry name" value="Dimeric_a/b-barrel"/>
</dbReference>
<organism evidence="3 4">
    <name type="scientific">Acidovorax soli</name>
    <dbReference type="NCBI Taxonomy" id="592050"/>
    <lineage>
        <taxon>Bacteria</taxon>
        <taxon>Pseudomonadati</taxon>
        <taxon>Pseudomonadota</taxon>
        <taxon>Betaproteobacteria</taxon>
        <taxon>Burkholderiales</taxon>
        <taxon>Comamonadaceae</taxon>
        <taxon>Acidovorax</taxon>
    </lineage>
</organism>
<dbReference type="AlphaFoldDB" id="A0A7X0P9I3"/>
<feature type="domain" description="YCII-related" evidence="2">
    <location>
        <begin position="1"/>
        <end position="114"/>
    </location>
</feature>
<dbReference type="RefSeq" id="WP_184855227.1">
    <property type="nucleotide sequence ID" value="NZ_JACHLK010000001.1"/>
</dbReference>
<dbReference type="SUPFAM" id="SSF54909">
    <property type="entry name" value="Dimeric alpha+beta barrel"/>
    <property type="match status" value="1"/>
</dbReference>
<dbReference type="Gene3D" id="3.30.70.1060">
    <property type="entry name" value="Dimeric alpha+beta barrel"/>
    <property type="match status" value="1"/>
</dbReference>
<dbReference type="EMBL" id="JACHLK010000001">
    <property type="protein sequence ID" value="MBB6557802.1"/>
    <property type="molecule type" value="Genomic_DNA"/>
</dbReference>
<gene>
    <name evidence="3" type="ORF">HNP48_000466</name>
</gene>
<proteinExistence type="inferred from homology"/>
<dbReference type="InterPro" id="IPR005545">
    <property type="entry name" value="YCII"/>
</dbReference>
<dbReference type="Pfam" id="PF03795">
    <property type="entry name" value="YCII"/>
    <property type="match status" value="1"/>
</dbReference>
<comment type="similarity">
    <text evidence="1">Belongs to the YciI family.</text>
</comment>
<name>A0A7X0P9I3_9BURK</name>
<protein>
    <recommendedName>
        <fullName evidence="2">YCII-related domain-containing protein</fullName>
    </recommendedName>
</protein>
<sequence length="121" mass="13041">MPYMLLIMEPPGQRAERGLAAGQEVYARMQRFGAGLQARGLLLGGESLANDTKGVRLQVREGQPRLVDGPFAETKEMVGGFFLVDCATREEALAIARECPAAEWATIEVRAIAPCYDGATA</sequence>
<evidence type="ECO:0000259" key="2">
    <source>
        <dbReference type="Pfam" id="PF03795"/>
    </source>
</evidence>